<dbReference type="Gene3D" id="1.10.10.2570">
    <property type="match status" value="1"/>
</dbReference>
<comment type="similarity">
    <text evidence="2">Belongs to the ATG29 family.</text>
</comment>
<dbReference type="OrthoDB" id="21072at2759"/>
<protein>
    <recommendedName>
        <fullName evidence="3">Autophagy-related protein 29</fullName>
    </recommendedName>
</protein>
<proteinExistence type="inferred from homology"/>
<organism evidence="9 10">
    <name type="scientific">Funneliformis caledonium</name>
    <dbReference type="NCBI Taxonomy" id="1117310"/>
    <lineage>
        <taxon>Eukaryota</taxon>
        <taxon>Fungi</taxon>
        <taxon>Fungi incertae sedis</taxon>
        <taxon>Mucoromycota</taxon>
        <taxon>Glomeromycotina</taxon>
        <taxon>Glomeromycetes</taxon>
        <taxon>Glomerales</taxon>
        <taxon>Glomeraceae</taxon>
        <taxon>Funneliformis</taxon>
    </lineage>
</organism>
<dbReference type="PANTHER" id="PTHR40012">
    <property type="entry name" value="AUTOPHAGY-RELATED PROTEIN 29"/>
    <property type="match status" value="1"/>
</dbReference>
<keyword evidence="4" id="KW-0813">Transport</keyword>
<feature type="compositionally biased region" description="Low complexity" evidence="7">
    <location>
        <begin position="337"/>
        <end position="362"/>
    </location>
</feature>
<feature type="domain" description="Atg29 N-terminal" evidence="8">
    <location>
        <begin position="8"/>
        <end position="60"/>
    </location>
</feature>
<feature type="compositionally biased region" description="Polar residues" evidence="7">
    <location>
        <begin position="151"/>
        <end position="163"/>
    </location>
</feature>
<dbReference type="EMBL" id="CAJVPQ010000697">
    <property type="protein sequence ID" value="CAG8503404.1"/>
    <property type="molecule type" value="Genomic_DNA"/>
</dbReference>
<feature type="region of interest" description="Disordered" evidence="7">
    <location>
        <begin position="205"/>
        <end position="225"/>
    </location>
</feature>
<dbReference type="GO" id="GO:0000407">
    <property type="term" value="C:phagophore assembly site"/>
    <property type="evidence" value="ECO:0007669"/>
    <property type="project" value="UniProtKB-SubCell"/>
</dbReference>
<dbReference type="Proteomes" id="UP000789570">
    <property type="component" value="Unassembled WGS sequence"/>
</dbReference>
<comment type="caution">
    <text evidence="9">The sequence shown here is derived from an EMBL/GenBank/DDBJ whole genome shotgun (WGS) entry which is preliminary data.</text>
</comment>
<dbReference type="InterPro" id="IPR040666">
    <property type="entry name" value="Atg29_N"/>
</dbReference>
<accession>A0A9N9F192</accession>
<evidence type="ECO:0000256" key="6">
    <source>
        <dbReference type="ARBA" id="ARBA00023006"/>
    </source>
</evidence>
<keyword evidence="6" id="KW-0072">Autophagy</keyword>
<dbReference type="PANTHER" id="PTHR40012:SF1">
    <property type="entry name" value="AUTOPHAGY-RELATED PROTEIN 29"/>
    <property type="match status" value="1"/>
</dbReference>
<comment type="subcellular location">
    <subcellularLocation>
        <location evidence="1">Preautophagosomal structure</location>
    </subcellularLocation>
</comment>
<dbReference type="Pfam" id="PF18388">
    <property type="entry name" value="ATG29_N"/>
    <property type="match status" value="1"/>
</dbReference>
<keyword evidence="5" id="KW-0653">Protein transport</keyword>
<keyword evidence="10" id="KW-1185">Reference proteome</keyword>
<evidence type="ECO:0000256" key="2">
    <source>
        <dbReference type="ARBA" id="ARBA00010082"/>
    </source>
</evidence>
<evidence type="ECO:0000313" key="9">
    <source>
        <dbReference type="EMBL" id="CAG8503404.1"/>
    </source>
</evidence>
<evidence type="ECO:0000259" key="8">
    <source>
        <dbReference type="Pfam" id="PF18388"/>
    </source>
</evidence>
<feature type="compositionally biased region" description="Low complexity" evidence="7">
    <location>
        <begin position="168"/>
        <end position="177"/>
    </location>
</feature>
<dbReference type="GO" id="GO:0015031">
    <property type="term" value="P:protein transport"/>
    <property type="evidence" value="ECO:0007669"/>
    <property type="project" value="UniProtKB-KW"/>
</dbReference>
<evidence type="ECO:0000256" key="7">
    <source>
        <dbReference type="SAM" id="MobiDB-lite"/>
    </source>
</evidence>
<dbReference type="AlphaFoldDB" id="A0A9N9F192"/>
<gene>
    <name evidence="9" type="ORF">FCALED_LOCUS3823</name>
</gene>
<evidence type="ECO:0000256" key="3">
    <source>
        <dbReference type="ARBA" id="ARBA00013784"/>
    </source>
</evidence>
<dbReference type="InterPro" id="IPR039113">
    <property type="entry name" value="ATG29"/>
</dbReference>
<feature type="region of interest" description="Disordered" evidence="7">
    <location>
        <begin position="297"/>
        <end position="362"/>
    </location>
</feature>
<sequence>MSSEQPLHVVIRIPYKRPHGFVEPPSVVWTEEMEQKLWEILTQNKRQSIDWYAASRLLNVPVPYLLRHASFLYETQLRGVQKQLRRGETLSASNSGTIGSRNRASSRASLTKVSIFEGDGTIIGHQRPLSAMSNASREHHITSRGGHVGSQDMTRTGSNTSLTDGRKQTSGSASSSLNASVVQSTIEPSQVKNVLVHTQSIQSPLPIGMTNVPGRPTSPSSSVSTITTDHLTQKQDNYTTTLPTIESSTNTSFATPAASMTMPLSRTLSNPLSFDTHDLATTKLERQDLAAFLPITQNAGPIDTNNSSENNDSTGTPIINLTPNSQQPSNITTKGPAASADSQQSLSATDSANSSSSLDSLTQSELESAYLEASNFNNSKM</sequence>
<evidence type="ECO:0000256" key="1">
    <source>
        <dbReference type="ARBA" id="ARBA00004329"/>
    </source>
</evidence>
<name>A0A9N9F192_9GLOM</name>
<feature type="region of interest" description="Disordered" evidence="7">
    <location>
        <begin position="131"/>
        <end position="177"/>
    </location>
</feature>
<evidence type="ECO:0000256" key="4">
    <source>
        <dbReference type="ARBA" id="ARBA00022448"/>
    </source>
</evidence>
<evidence type="ECO:0000313" key="10">
    <source>
        <dbReference type="Proteomes" id="UP000789570"/>
    </source>
</evidence>
<feature type="compositionally biased region" description="Low complexity" evidence="7">
    <location>
        <begin position="303"/>
        <end position="314"/>
    </location>
</feature>
<dbReference type="GO" id="GO:0000045">
    <property type="term" value="P:autophagosome assembly"/>
    <property type="evidence" value="ECO:0007669"/>
    <property type="project" value="InterPro"/>
</dbReference>
<evidence type="ECO:0000256" key="5">
    <source>
        <dbReference type="ARBA" id="ARBA00022927"/>
    </source>
</evidence>
<feature type="compositionally biased region" description="Polar residues" evidence="7">
    <location>
        <begin position="315"/>
        <end position="333"/>
    </location>
</feature>
<dbReference type="InterPro" id="IPR039362">
    <property type="entry name" value="ATG29_sf"/>
</dbReference>
<reference evidence="9" key="1">
    <citation type="submission" date="2021-06" db="EMBL/GenBank/DDBJ databases">
        <authorList>
            <person name="Kallberg Y."/>
            <person name="Tangrot J."/>
            <person name="Rosling A."/>
        </authorList>
    </citation>
    <scope>NUCLEOTIDE SEQUENCE</scope>
    <source>
        <strain evidence="9">UK204</strain>
    </source>
</reference>